<gene>
    <name evidence="1" type="ORF">SAMN05421659_10394</name>
</gene>
<name>A0A1I0NGV7_9FIRM</name>
<reference evidence="1 2" key="1">
    <citation type="submission" date="2016-10" db="EMBL/GenBank/DDBJ databases">
        <authorList>
            <person name="de Groot N.N."/>
        </authorList>
    </citation>
    <scope>NUCLEOTIDE SEQUENCE [LARGE SCALE GENOMIC DNA]</scope>
    <source>
        <strain evidence="1 2">DSM 9179</strain>
    </source>
</reference>
<dbReference type="RefSeq" id="WP_092451190.1">
    <property type="nucleotide sequence ID" value="NZ_FOJI01000003.1"/>
</dbReference>
<dbReference type="Proteomes" id="UP000199701">
    <property type="component" value="Unassembled WGS sequence"/>
</dbReference>
<evidence type="ECO:0000313" key="2">
    <source>
        <dbReference type="Proteomes" id="UP000199701"/>
    </source>
</evidence>
<proteinExistence type="predicted"/>
<organism evidence="1 2">
    <name type="scientific">[Clostridium] fimetarium</name>
    <dbReference type="NCBI Taxonomy" id="99656"/>
    <lineage>
        <taxon>Bacteria</taxon>
        <taxon>Bacillati</taxon>
        <taxon>Bacillota</taxon>
        <taxon>Clostridia</taxon>
        <taxon>Lachnospirales</taxon>
        <taxon>Lachnospiraceae</taxon>
    </lineage>
</organism>
<dbReference type="STRING" id="99656.SAMN05421659_10394"/>
<evidence type="ECO:0000313" key="1">
    <source>
        <dbReference type="EMBL" id="SEW00573.1"/>
    </source>
</evidence>
<accession>A0A1I0NGV7</accession>
<keyword evidence="2" id="KW-1185">Reference proteome</keyword>
<sequence>MENIKKVIGKEKIVVSIEADWNLVFEELNNQWSKSGRMAQSVQLTNDDFIQLQYRLGMKLNQKKAIVENDCSDFTDYFAALKYIALAARLLENLVRSKNCFASTIGVLNPIEIVKSYLDEEEYEEYCTLMNVEGNFLGRKNI</sequence>
<dbReference type="EMBL" id="FOJI01000003">
    <property type="protein sequence ID" value="SEW00573.1"/>
    <property type="molecule type" value="Genomic_DNA"/>
</dbReference>
<dbReference type="AlphaFoldDB" id="A0A1I0NGV7"/>
<protein>
    <submittedName>
        <fullName evidence="1">Uncharacterized protein</fullName>
    </submittedName>
</protein>